<keyword evidence="1" id="KW-0472">Membrane</keyword>
<sequence>MSSTEDNAVLSSGEKSLNSKESHQIVKLFNNWLSVRSDYIKMLVMAKLGNDYKTKVLIVDPELQGNALDYDFSEKETIERAFRVNEYSLEAVEFGDLQSHRYSSQYKNLMKQKKAATLQNSRKNYAYMIIGLVVKIFSYLFFSVIGNGTGNGAVVQIMEVPNQKGFVMPPVSELLQLINGEIDLKGLEKKLEREQQEKVAIL</sequence>
<accession>A0AAD5U0N1</accession>
<feature type="non-terminal residue" evidence="2">
    <location>
        <position position="1"/>
    </location>
</feature>
<evidence type="ECO:0000313" key="2">
    <source>
        <dbReference type="EMBL" id="KAJ3218119.1"/>
    </source>
</evidence>
<evidence type="ECO:0000256" key="1">
    <source>
        <dbReference type="SAM" id="Phobius"/>
    </source>
</evidence>
<comment type="caution">
    <text evidence="2">The sequence shown here is derived from an EMBL/GenBank/DDBJ whole genome shotgun (WGS) entry which is preliminary data.</text>
</comment>
<dbReference type="Proteomes" id="UP001211065">
    <property type="component" value="Unassembled WGS sequence"/>
</dbReference>
<keyword evidence="1" id="KW-1133">Transmembrane helix</keyword>
<organism evidence="2 3">
    <name type="scientific">Clydaea vesicula</name>
    <dbReference type="NCBI Taxonomy" id="447962"/>
    <lineage>
        <taxon>Eukaryota</taxon>
        <taxon>Fungi</taxon>
        <taxon>Fungi incertae sedis</taxon>
        <taxon>Chytridiomycota</taxon>
        <taxon>Chytridiomycota incertae sedis</taxon>
        <taxon>Chytridiomycetes</taxon>
        <taxon>Lobulomycetales</taxon>
        <taxon>Lobulomycetaceae</taxon>
        <taxon>Clydaea</taxon>
    </lineage>
</organism>
<gene>
    <name evidence="2" type="ORF">HK099_005182</name>
</gene>
<dbReference type="EMBL" id="JADGJW010000394">
    <property type="protein sequence ID" value="KAJ3218119.1"/>
    <property type="molecule type" value="Genomic_DNA"/>
</dbReference>
<proteinExistence type="predicted"/>
<keyword evidence="1" id="KW-0812">Transmembrane</keyword>
<dbReference type="AlphaFoldDB" id="A0AAD5U0N1"/>
<keyword evidence="3" id="KW-1185">Reference proteome</keyword>
<protein>
    <submittedName>
        <fullName evidence="2">Uncharacterized protein</fullName>
    </submittedName>
</protein>
<reference evidence="2" key="1">
    <citation type="submission" date="2020-05" db="EMBL/GenBank/DDBJ databases">
        <title>Phylogenomic resolution of chytrid fungi.</title>
        <authorList>
            <person name="Stajich J.E."/>
            <person name="Amses K."/>
            <person name="Simmons R."/>
            <person name="Seto K."/>
            <person name="Myers J."/>
            <person name="Bonds A."/>
            <person name="Quandt C.A."/>
            <person name="Barry K."/>
            <person name="Liu P."/>
            <person name="Grigoriev I."/>
            <person name="Longcore J.E."/>
            <person name="James T.Y."/>
        </authorList>
    </citation>
    <scope>NUCLEOTIDE SEQUENCE</scope>
    <source>
        <strain evidence="2">JEL0476</strain>
    </source>
</reference>
<name>A0AAD5U0N1_9FUNG</name>
<evidence type="ECO:0000313" key="3">
    <source>
        <dbReference type="Proteomes" id="UP001211065"/>
    </source>
</evidence>
<feature type="transmembrane region" description="Helical" evidence="1">
    <location>
        <begin position="125"/>
        <end position="145"/>
    </location>
</feature>